<organism evidence="3 4">
    <name type="scientific">Rickenella mellea</name>
    <dbReference type="NCBI Taxonomy" id="50990"/>
    <lineage>
        <taxon>Eukaryota</taxon>
        <taxon>Fungi</taxon>
        <taxon>Dikarya</taxon>
        <taxon>Basidiomycota</taxon>
        <taxon>Agaricomycotina</taxon>
        <taxon>Agaricomycetes</taxon>
        <taxon>Hymenochaetales</taxon>
        <taxon>Rickenellaceae</taxon>
        <taxon>Rickenella</taxon>
    </lineage>
</organism>
<gene>
    <name evidence="3" type="ORF">BD410DRAFT_791888</name>
</gene>
<evidence type="ECO:0000256" key="2">
    <source>
        <dbReference type="SAM" id="Phobius"/>
    </source>
</evidence>
<protein>
    <submittedName>
        <fullName evidence="3">Uncharacterized protein</fullName>
    </submittedName>
</protein>
<proteinExistence type="predicted"/>
<keyword evidence="2" id="KW-0472">Membrane</keyword>
<accession>A0A4Y7PX63</accession>
<dbReference type="Proteomes" id="UP000294933">
    <property type="component" value="Unassembled WGS sequence"/>
</dbReference>
<evidence type="ECO:0000256" key="1">
    <source>
        <dbReference type="SAM" id="MobiDB-lite"/>
    </source>
</evidence>
<reference evidence="3 4" key="1">
    <citation type="submission" date="2018-06" db="EMBL/GenBank/DDBJ databases">
        <title>A transcriptomic atlas of mushroom development highlights an independent origin of complex multicellularity.</title>
        <authorList>
            <consortium name="DOE Joint Genome Institute"/>
            <person name="Krizsan K."/>
            <person name="Almasi E."/>
            <person name="Merenyi Z."/>
            <person name="Sahu N."/>
            <person name="Viragh M."/>
            <person name="Koszo T."/>
            <person name="Mondo S."/>
            <person name="Kiss B."/>
            <person name="Balint B."/>
            <person name="Kues U."/>
            <person name="Barry K."/>
            <person name="Hegedus J.C."/>
            <person name="Henrissat B."/>
            <person name="Johnson J."/>
            <person name="Lipzen A."/>
            <person name="Ohm R."/>
            <person name="Nagy I."/>
            <person name="Pangilinan J."/>
            <person name="Yan J."/>
            <person name="Xiong Y."/>
            <person name="Grigoriev I.V."/>
            <person name="Hibbett D.S."/>
            <person name="Nagy L.G."/>
        </authorList>
    </citation>
    <scope>NUCLEOTIDE SEQUENCE [LARGE SCALE GENOMIC DNA]</scope>
    <source>
        <strain evidence="3 4">SZMC22713</strain>
    </source>
</reference>
<feature type="transmembrane region" description="Helical" evidence="2">
    <location>
        <begin position="35"/>
        <end position="54"/>
    </location>
</feature>
<sequence>MPPPPPSPLPSASTQGAIPFDSPQYSGPMQKSTKIGLFVGIVCFITIVLGFYMVSRSRRKPKPRTPQEEFNEQSLRRWRANMLRSSANSKNITGSVLEKDARLSRQSSLCSTESKASTMHGSLPIVSKVRQPKFSDFPLPAYPHPVARVDRRH</sequence>
<evidence type="ECO:0000313" key="3">
    <source>
        <dbReference type="EMBL" id="TDL19735.1"/>
    </source>
</evidence>
<evidence type="ECO:0000313" key="4">
    <source>
        <dbReference type="Proteomes" id="UP000294933"/>
    </source>
</evidence>
<keyword evidence="4" id="KW-1185">Reference proteome</keyword>
<keyword evidence="2" id="KW-0812">Transmembrane</keyword>
<keyword evidence="2" id="KW-1133">Transmembrane helix</keyword>
<dbReference type="VEuPathDB" id="FungiDB:BD410DRAFT_791888"/>
<feature type="region of interest" description="Disordered" evidence="1">
    <location>
        <begin position="1"/>
        <end position="26"/>
    </location>
</feature>
<dbReference type="EMBL" id="ML170194">
    <property type="protein sequence ID" value="TDL19735.1"/>
    <property type="molecule type" value="Genomic_DNA"/>
</dbReference>
<name>A0A4Y7PX63_9AGAM</name>
<dbReference type="AlphaFoldDB" id="A0A4Y7PX63"/>